<keyword evidence="1" id="KW-0805">Transcription regulation</keyword>
<proteinExistence type="predicted"/>
<dbReference type="Proteomes" id="UP000002218">
    <property type="component" value="Chromosome"/>
</dbReference>
<dbReference type="EMBL" id="CP001737">
    <property type="protein sequence ID" value="ACV76524.1"/>
    <property type="molecule type" value="Genomic_DNA"/>
</dbReference>
<evidence type="ECO:0000259" key="5">
    <source>
        <dbReference type="PROSITE" id="PS50977"/>
    </source>
</evidence>
<keyword evidence="2 4" id="KW-0238">DNA-binding</keyword>
<name>C8XIT7_NAKMY</name>
<dbReference type="PANTHER" id="PTHR30055:SF220">
    <property type="entry name" value="TETR-FAMILY REGULATORY PROTEIN"/>
    <property type="match status" value="1"/>
</dbReference>
<dbReference type="SUPFAM" id="SSF48498">
    <property type="entry name" value="Tetracyclin repressor-like, C-terminal domain"/>
    <property type="match status" value="1"/>
</dbReference>
<reference evidence="7" key="1">
    <citation type="submission" date="2009-09" db="EMBL/GenBank/DDBJ databases">
        <title>The complete genome of Nakamurella multipartita DSM 44233.</title>
        <authorList>
            <consortium name="US DOE Joint Genome Institute (JGI-PGF)"/>
            <person name="Lucas S."/>
            <person name="Copeland A."/>
            <person name="Lapidus A."/>
            <person name="Glavina del Rio T."/>
            <person name="Dalin E."/>
            <person name="Tice H."/>
            <person name="Bruce D."/>
            <person name="Goodwin L."/>
            <person name="Pitluck S."/>
            <person name="Kyrpides N."/>
            <person name="Mavromatis K."/>
            <person name="Ivanova N."/>
            <person name="Ovchinnikova G."/>
            <person name="Sims D."/>
            <person name="Meincke L."/>
            <person name="Brettin T."/>
            <person name="Detter J.C."/>
            <person name="Han C."/>
            <person name="Larimer F."/>
            <person name="Land M."/>
            <person name="Hauser L."/>
            <person name="Markowitz V."/>
            <person name="Cheng J.-F."/>
            <person name="Hugenholtz P."/>
            <person name="Woyke T."/>
            <person name="Wu D."/>
            <person name="Klenk H.-P."/>
            <person name="Eisen J.A."/>
        </authorList>
    </citation>
    <scope>NUCLEOTIDE SEQUENCE [LARGE SCALE GENOMIC DNA]</scope>
    <source>
        <strain evidence="7">ATCC 700099 / DSM 44233 / CIP 104796 / JCM 9543 / NBRC 105858 / Y-104</strain>
    </source>
</reference>
<dbReference type="Pfam" id="PF13305">
    <property type="entry name" value="TetR_C_33"/>
    <property type="match status" value="1"/>
</dbReference>
<dbReference type="InterPro" id="IPR050109">
    <property type="entry name" value="HTH-type_TetR-like_transc_reg"/>
</dbReference>
<keyword evidence="3" id="KW-0804">Transcription</keyword>
<dbReference type="InterPro" id="IPR025996">
    <property type="entry name" value="MT1864/Rv1816-like_C"/>
</dbReference>
<dbReference type="KEGG" id="nml:Namu_0090"/>
<dbReference type="PROSITE" id="PS50977">
    <property type="entry name" value="HTH_TETR_2"/>
    <property type="match status" value="1"/>
</dbReference>
<dbReference type="InterPro" id="IPR001647">
    <property type="entry name" value="HTH_TetR"/>
</dbReference>
<feature type="DNA-binding region" description="H-T-H motif" evidence="4">
    <location>
        <begin position="46"/>
        <end position="65"/>
    </location>
</feature>
<protein>
    <submittedName>
        <fullName evidence="6">Transcriptional regulator, TetR family</fullName>
    </submittedName>
</protein>
<dbReference type="InterPro" id="IPR036271">
    <property type="entry name" value="Tet_transcr_reg_TetR-rel_C_sf"/>
</dbReference>
<evidence type="ECO:0000256" key="3">
    <source>
        <dbReference type="ARBA" id="ARBA00023163"/>
    </source>
</evidence>
<dbReference type="eggNOG" id="COG1309">
    <property type="taxonomic scope" value="Bacteria"/>
</dbReference>
<evidence type="ECO:0000256" key="4">
    <source>
        <dbReference type="PROSITE-ProRule" id="PRU00335"/>
    </source>
</evidence>
<reference evidence="6 7" key="2">
    <citation type="journal article" date="2010" name="Stand. Genomic Sci.">
        <title>Complete genome sequence of Nakamurella multipartita type strain (Y-104).</title>
        <authorList>
            <person name="Tice H."/>
            <person name="Mayilraj S."/>
            <person name="Sims D."/>
            <person name="Lapidus A."/>
            <person name="Nolan M."/>
            <person name="Lucas S."/>
            <person name="Glavina Del Rio T."/>
            <person name="Copeland A."/>
            <person name="Cheng J.F."/>
            <person name="Meincke L."/>
            <person name="Bruce D."/>
            <person name="Goodwin L."/>
            <person name="Pitluck S."/>
            <person name="Ivanova N."/>
            <person name="Mavromatis K."/>
            <person name="Ovchinnikova G."/>
            <person name="Pati A."/>
            <person name="Chen A."/>
            <person name="Palaniappan K."/>
            <person name="Land M."/>
            <person name="Hauser L."/>
            <person name="Chang Y.J."/>
            <person name="Jeffries C.D."/>
            <person name="Detter J.C."/>
            <person name="Brettin T."/>
            <person name="Rohde M."/>
            <person name="Goker M."/>
            <person name="Bristow J."/>
            <person name="Eisen J.A."/>
            <person name="Markowitz V."/>
            <person name="Hugenholtz P."/>
            <person name="Kyrpides N.C."/>
            <person name="Klenk H.P."/>
            <person name="Chen F."/>
        </authorList>
    </citation>
    <scope>NUCLEOTIDE SEQUENCE [LARGE SCALE GENOMIC DNA]</scope>
    <source>
        <strain evidence="7">ATCC 700099 / DSM 44233 / CIP 104796 / JCM 9543 / NBRC 105858 / Y-104</strain>
    </source>
</reference>
<dbReference type="GO" id="GO:0003700">
    <property type="term" value="F:DNA-binding transcription factor activity"/>
    <property type="evidence" value="ECO:0007669"/>
    <property type="project" value="TreeGrafter"/>
</dbReference>
<evidence type="ECO:0000256" key="2">
    <source>
        <dbReference type="ARBA" id="ARBA00023125"/>
    </source>
</evidence>
<evidence type="ECO:0000256" key="1">
    <source>
        <dbReference type="ARBA" id="ARBA00023015"/>
    </source>
</evidence>
<dbReference type="AlphaFoldDB" id="C8XIT7"/>
<keyword evidence="7" id="KW-1185">Reference proteome</keyword>
<dbReference type="SUPFAM" id="SSF46689">
    <property type="entry name" value="Homeodomain-like"/>
    <property type="match status" value="1"/>
</dbReference>
<dbReference type="PANTHER" id="PTHR30055">
    <property type="entry name" value="HTH-TYPE TRANSCRIPTIONAL REGULATOR RUTR"/>
    <property type="match status" value="1"/>
</dbReference>
<feature type="domain" description="HTH tetR-type" evidence="5">
    <location>
        <begin position="23"/>
        <end position="83"/>
    </location>
</feature>
<accession>C8XIT7</accession>
<organism evidence="6 7">
    <name type="scientific">Nakamurella multipartita (strain ATCC 700099 / DSM 44233 / CIP 104796 / JCM 9543 / NBRC 105858 / Y-104)</name>
    <name type="common">Microsphaera multipartita</name>
    <dbReference type="NCBI Taxonomy" id="479431"/>
    <lineage>
        <taxon>Bacteria</taxon>
        <taxon>Bacillati</taxon>
        <taxon>Actinomycetota</taxon>
        <taxon>Actinomycetes</taxon>
        <taxon>Nakamurellales</taxon>
        <taxon>Nakamurellaceae</taxon>
        <taxon>Nakamurella</taxon>
    </lineage>
</organism>
<dbReference type="InterPro" id="IPR009057">
    <property type="entry name" value="Homeodomain-like_sf"/>
</dbReference>
<dbReference type="Pfam" id="PF00440">
    <property type="entry name" value="TetR_N"/>
    <property type="match status" value="1"/>
</dbReference>
<evidence type="ECO:0000313" key="6">
    <source>
        <dbReference type="EMBL" id="ACV76524.1"/>
    </source>
</evidence>
<sequence>MLAMSTCEDGVMTRAGRASYHHPDLRAALLEHGIALAREGGPEAVSLRDVQRRAGVSNSAAYRHYADRAALLDAIAERANADLSGRMQAALDAVPGDLSPVDAARARLRGLGRVYVGFALDEPGLFATAFGDRDKDLLVHQHAGDDPYVLLGRCLDDLVAAGGLEPGHRPWSEVAAWSAVHGLAVLLGGGPLRGMAPADREAVIERVLDVLIAGLT</sequence>
<dbReference type="HOGENOM" id="CLU_069356_40_0_11"/>
<evidence type="ECO:0000313" key="7">
    <source>
        <dbReference type="Proteomes" id="UP000002218"/>
    </source>
</evidence>
<dbReference type="GO" id="GO:0000976">
    <property type="term" value="F:transcription cis-regulatory region binding"/>
    <property type="evidence" value="ECO:0007669"/>
    <property type="project" value="TreeGrafter"/>
</dbReference>
<gene>
    <name evidence="6" type="ordered locus">Namu_0090</name>
</gene>
<dbReference type="Gene3D" id="1.10.357.10">
    <property type="entry name" value="Tetracycline Repressor, domain 2"/>
    <property type="match status" value="1"/>
</dbReference>
<dbReference type="InParanoid" id="C8XIT7"/>